<evidence type="ECO:0000313" key="2">
    <source>
        <dbReference type="Proteomes" id="UP000054805"/>
    </source>
</evidence>
<dbReference type="Proteomes" id="UP000054805">
    <property type="component" value="Unassembled WGS sequence"/>
</dbReference>
<keyword evidence="2" id="KW-1185">Reference proteome</keyword>
<evidence type="ECO:0000313" key="1">
    <source>
        <dbReference type="EMBL" id="KRZ28839.1"/>
    </source>
</evidence>
<dbReference type="EMBL" id="JYDS01000053">
    <property type="protein sequence ID" value="KRZ28839.1"/>
    <property type="molecule type" value="Genomic_DNA"/>
</dbReference>
<gene>
    <name evidence="1" type="ORF">T4B_13903</name>
</gene>
<dbReference type="AlphaFoldDB" id="A0A0V1J1J4"/>
<protein>
    <submittedName>
        <fullName evidence="1">Uncharacterized protein</fullName>
    </submittedName>
</protein>
<name>A0A0V1J1J4_TRIPS</name>
<proteinExistence type="predicted"/>
<sequence length="164" mass="19123">MTGYPLEKEEERERASCLKCEGFVWFRMDDEKLPIALVEVAFHLPCSGKEENPMLSDVIEIAVMTPGEHKLETQFLKLNFNEMNRCCTIVSFIGLSSRAVYCILKKMFREKLFLHEMEICIFNFAIVKHLDEAVQHSASFPAGAWAWPHRRIASFWLVCLRHIR</sequence>
<organism evidence="1 2">
    <name type="scientific">Trichinella pseudospiralis</name>
    <name type="common">Parasitic roundworm</name>
    <dbReference type="NCBI Taxonomy" id="6337"/>
    <lineage>
        <taxon>Eukaryota</taxon>
        <taxon>Metazoa</taxon>
        <taxon>Ecdysozoa</taxon>
        <taxon>Nematoda</taxon>
        <taxon>Enoplea</taxon>
        <taxon>Dorylaimia</taxon>
        <taxon>Trichinellida</taxon>
        <taxon>Trichinellidae</taxon>
        <taxon>Trichinella</taxon>
    </lineage>
</organism>
<reference evidence="1 2" key="1">
    <citation type="submission" date="2015-01" db="EMBL/GenBank/DDBJ databases">
        <title>Evolution of Trichinella species and genotypes.</title>
        <authorList>
            <person name="Korhonen P.K."/>
            <person name="Edoardo P."/>
            <person name="Giuseppe L.R."/>
            <person name="Gasser R.B."/>
        </authorList>
    </citation>
    <scope>NUCLEOTIDE SEQUENCE [LARGE SCALE GENOMIC DNA]</scope>
    <source>
        <strain evidence="1">ISS588</strain>
    </source>
</reference>
<accession>A0A0V1J1J4</accession>
<comment type="caution">
    <text evidence="1">The sequence shown here is derived from an EMBL/GenBank/DDBJ whole genome shotgun (WGS) entry which is preliminary data.</text>
</comment>